<reference evidence="5 6" key="1">
    <citation type="submission" date="2016-09" db="EMBL/GenBank/DDBJ databases">
        <authorList>
            <person name="Capua I."/>
            <person name="De Benedictis P."/>
            <person name="Joannis T."/>
            <person name="Lombin L.H."/>
            <person name="Cattoli G."/>
        </authorList>
    </citation>
    <scope>NUCLEOTIDE SEQUENCE [LARGE SCALE GENOMIC DNA]</scope>
    <source>
        <strain evidence="5 6">IMI 309357</strain>
    </source>
</reference>
<evidence type="ECO:0000256" key="2">
    <source>
        <dbReference type="ARBA" id="ARBA00022801"/>
    </source>
</evidence>
<dbReference type="GO" id="GO:0006281">
    <property type="term" value="P:DNA repair"/>
    <property type="evidence" value="ECO:0007669"/>
    <property type="project" value="TreeGrafter"/>
</dbReference>
<evidence type="ECO:0000313" key="6">
    <source>
        <dbReference type="Proteomes" id="UP000176998"/>
    </source>
</evidence>
<dbReference type="Gene3D" id="3.40.50.300">
    <property type="entry name" value="P-loop containing nucleotide triphosphate hydrolases"/>
    <property type="match status" value="1"/>
</dbReference>
<accession>A0A1G4B6I0</accession>
<dbReference type="InterPro" id="IPR049730">
    <property type="entry name" value="SNF2/RAD54-like_C"/>
</dbReference>
<dbReference type="InterPro" id="IPR027417">
    <property type="entry name" value="P-loop_NTPase"/>
</dbReference>
<dbReference type="Pfam" id="PF00176">
    <property type="entry name" value="SNF2-rel_dom"/>
    <property type="match status" value="2"/>
</dbReference>
<dbReference type="OrthoDB" id="4850194at2759"/>
<dbReference type="PANTHER" id="PTHR45626:SF52">
    <property type="entry name" value="SINGLE-STRANDED DNA-DEPENDENT ATPASE (EUROFUNG)"/>
    <property type="match status" value="1"/>
</dbReference>
<dbReference type="PANTHER" id="PTHR45626">
    <property type="entry name" value="TRANSCRIPTION TERMINATION FACTOR 2-RELATED"/>
    <property type="match status" value="1"/>
</dbReference>
<name>A0A1G4B6I0_9PEZI</name>
<dbReference type="PROSITE" id="PS51192">
    <property type="entry name" value="HELICASE_ATP_BIND_1"/>
    <property type="match status" value="1"/>
</dbReference>
<organism evidence="5 6">
    <name type="scientific">Colletotrichum orchidophilum</name>
    <dbReference type="NCBI Taxonomy" id="1209926"/>
    <lineage>
        <taxon>Eukaryota</taxon>
        <taxon>Fungi</taxon>
        <taxon>Dikarya</taxon>
        <taxon>Ascomycota</taxon>
        <taxon>Pezizomycotina</taxon>
        <taxon>Sordariomycetes</taxon>
        <taxon>Hypocreomycetidae</taxon>
        <taxon>Glomerellales</taxon>
        <taxon>Glomerellaceae</taxon>
        <taxon>Colletotrichum</taxon>
    </lineage>
</organism>
<proteinExistence type="predicted"/>
<keyword evidence="1" id="KW-0547">Nucleotide-binding</keyword>
<protein>
    <recommendedName>
        <fullName evidence="4">Helicase ATP-binding domain-containing protein</fullName>
    </recommendedName>
</protein>
<dbReference type="STRING" id="1209926.A0A1G4B6I0"/>
<dbReference type="SMART" id="SM00487">
    <property type="entry name" value="DEXDc"/>
    <property type="match status" value="1"/>
</dbReference>
<dbReference type="SUPFAM" id="SSF52540">
    <property type="entry name" value="P-loop containing nucleoside triphosphate hydrolases"/>
    <property type="match status" value="2"/>
</dbReference>
<dbReference type="InterPro" id="IPR038718">
    <property type="entry name" value="SNF2-like_sf"/>
</dbReference>
<evidence type="ECO:0000256" key="1">
    <source>
        <dbReference type="ARBA" id="ARBA00022741"/>
    </source>
</evidence>
<gene>
    <name evidence="5" type="ORF">CORC01_07862</name>
</gene>
<evidence type="ECO:0000313" key="5">
    <source>
        <dbReference type="EMBL" id="OHE96895.1"/>
    </source>
</evidence>
<keyword evidence="3" id="KW-0067">ATP-binding</keyword>
<keyword evidence="2" id="KW-0378">Hydrolase</keyword>
<dbReference type="InterPro" id="IPR050628">
    <property type="entry name" value="SNF2_RAD54_helicase_TF"/>
</dbReference>
<dbReference type="InterPro" id="IPR014001">
    <property type="entry name" value="Helicase_ATP-bd"/>
</dbReference>
<dbReference type="CDD" id="cd18793">
    <property type="entry name" value="SF2_C_SNF"/>
    <property type="match status" value="1"/>
</dbReference>
<comment type="caution">
    <text evidence="5">The sequence shown here is derived from an EMBL/GenBank/DDBJ whole genome shotgun (WGS) entry which is preliminary data.</text>
</comment>
<keyword evidence="6" id="KW-1185">Reference proteome</keyword>
<evidence type="ECO:0000256" key="3">
    <source>
        <dbReference type="ARBA" id="ARBA00022840"/>
    </source>
</evidence>
<dbReference type="AlphaFoldDB" id="A0A1G4B6I0"/>
<dbReference type="GO" id="GO:0016787">
    <property type="term" value="F:hydrolase activity"/>
    <property type="evidence" value="ECO:0007669"/>
    <property type="project" value="UniProtKB-KW"/>
</dbReference>
<feature type="domain" description="Helicase ATP-binding" evidence="4">
    <location>
        <begin position="40"/>
        <end position="248"/>
    </location>
</feature>
<dbReference type="GO" id="GO:0005524">
    <property type="term" value="F:ATP binding"/>
    <property type="evidence" value="ECO:0007669"/>
    <property type="project" value="UniProtKB-KW"/>
</dbReference>
<dbReference type="RefSeq" id="XP_022474051.1">
    <property type="nucleotide sequence ID" value="XM_022619497.1"/>
</dbReference>
<sequence>MVRREHGDPNIDTTYPSLWEKCVQGEETTYRHAITGFTQAAPLPSVSGGILADEMGLGKTLSTLALICHHLDKIPNISSCQTDAMTRVSLVVAPKSTIFGWQHQIETYASHQFKMALTQAERSRHIKPGNIRSLVFLGPTRHQFIYSLPKLDVVLTTYDTLRSDWMSNGPLYNFTWARVILDEGKKISLYLFFLLMNELSAHKIRNCSTKTFLAASALRARSRWCLTGTPIQNSLDDFGSLLAFIRVPPFTSRDQFRFWISSPIMLNQQRDMKQLRKLVAATCLRRTKLRLNTALNLPKKTEHIEVVDMTPEERCIYDFFMKRSYLLAHDESKKVQEISACDDDHPKKRQKKNAYSVNQQLTTRSRSGQNPVVLISILRLICDHGEALLPTIALKAWQNRDPGEITWDFLQTTAEKDSDDVFNVEEAENATELQDAHTLENARKGGADGGSITQERSVLPIHPAISTGEEHSHTKIRRKNVGQKFSPSSKVSAVLRNILHTLPKGDSCDNHIPPVKSVIFSSWIGMLDLIGSALIPHLSSYNLTYARLDGSCDLQQRRNAIIKFVNDDRCVVLLATVGATGEG</sequence>
<dbReference type="GeneID" id="34561007"/>
<dbReference type="CDD" id="cd18008">
    <property type="entry name" value="DEXDc_SHPRH-like"/>
    <property type="match status" value="1"/>
</dbReference>
<dbReference type="GO" id="GO:0008094">
    <property type="term" value="F:ATP-dependent activity, acting on DNA"/>
    <property type="evidence" value="ECO:0007669"/>
    <property type="project" value="TreeGrafter"/>
</dbReference>
<dbReference type="Proteomes" id="UP000176998">
    <property type="component" value="Unassembled WGS sequence"/>
</dbReference>
<dbReference type="EMBL" id="MJBS01000064">
    <property type="protein sequence ID" value="OHE96895.1"/>
    <property type="molecule type" value="Genomic_DNA"/>
</dbReference>
<evidence type="ECO:0000259" key="4">
    <source>
        <dbReference type="PROSITE" id="PS51192"/>
    </source>
</evidence>
<dbReference type="GO" id="GO:0005634">
    <property type="term" value="C:nucleus"/>
    <property type="evidence" value="ECO:0007669"/>
    <property type="project" value="TreeGrafter"/>
</dbReference>
<dbReference type="InterPro" id="IPR000330">
    <property type="entry name" value="SNF2_N"/>
</dbReference>
<dbReference type="Gene3D" id="3.40.50.10810">
    <property type="entry name" value="Tandem AAA-ATPase domain"/>
    <property type="match status" value="1"/>
</dbReference>